<protein>
    <submittedName>
        <fullName evidence="2">Uncharacterized protein</fullName>
    </submittedName>
</protein>
<dbReference type="AlphaFoldDB" id="A0AAD4FB57"/>
<evidence type="ECO:0000256" key="1">
    <source>
        <dbReference type="SAM" id="MobiDB-lite"/>
    </source>
</evidence>
<name>A0AAD4FB57_9PLEO</name>
<comment type="caution">
    <text evidence="2">The sequence shown here is derived from an EMBL/GenBank/DDBJ whole genome shotgun (WGS) entry which is preliminary data.</text>
</comment>
<feature type="region of interest" description="Disordered" evidence="1">
    <location>
        <begin position="1"/>
        <end position="20"/>
    </location>
</feature>
<proteinExistence type="predicted"/>
<reference evidence="2" key="1">
    <citation type="submission" date="2021-07" db="EMBL/GenBank/DDBJ databases">
        <title>Genome Resource of American Ginseng Black Spot Pathogen Alternaria panax.</title>
        <authorList>
            <person name="Qiu C."/>
            <person name="Wang W."/>
            <person name="Liu Z."/>
        </authorList>
    </citation>
    <scope>NUCLEOTIDE SEQUENCE</scope>
    <source>
        <strain evidence="2">BNCC115425</strain>
    </source>
</reference>
<gene>
    <name evidence="2" type="ORF">G6011_02771</name>
</gene>
<dbReference type="EMBL" id="JAANER010000009">
    <property type="protein sequence ID" value="KAG9186215.1"/>
    <property type="molecule type" value="Genomic_DNA"/>
</dbReference>
<organism evidence="2 3">
    <name type="scientific">Alternaria panax</name>
    <dbReference type="NCBI Taxonomy" id="48097"/>
    <lineage>
        <taxon>Eukaryota</taxon>
        <taxon>Fungi</taxon>
        <taxon>Dikarya</taxon>
        <taxon>Ascomycota</taxon>
        <taxon>Pezizomycotina</taxon>
        <taxon>Dothideomycetes</taxon>
        <taxon>Pleosporomycetidae</taxon>
        <taxon>Pleosporales</taxon>
        <taxon>Pleosporineae</taxon>
        <taxon>Pleosporaceae</taxon>
        <taxon>Alternaria</taxon>
        <taxon>Alternaria sect. Panax</taxon>
    </lineage>
</organism>
<feature type="compositionally biased region" description="Basic and acidic residues" evidence="1">
    <location>
        <begin position="1"/>
        <end position="11"/>
    </location>
</feature>
<accession>A0AAD4FB57</accession>
<dbReference type="Proteomes" id="UP001199106">
    <property type="component" value="Unassembled WGS sequence"/>
</dbReference>
<sequence>MALESTDKADMDPLDATVLPSRREFEPQALVDLLDTAWPIIPRDERPRGKKTQGKVYLGFNDENYATFVKTTKIYEAQIGEHMRRYNDNTSAMDERLRRVWNYRPSKLRAV</sequence>
<keyword evidence="3" id="KW-1185">Reference proteome</keyword>
<evidence type="ECO:0000313" key="2">
    <source>
        <dbReference type="EMBL" id="KAG9186215.1"/>
    </source>
</evidence>
<evidence type="ECO:0000313" key="3">
    <source>
        <dbReference type="Proteomes" id="UP001199106"/>
    </source>
</evidence>